<dbReference type="InterPro" id="IPR036388">
    <property type="entry name" value="WH-like_DNA-bd_sf"/>
</dbReference>
<dbReference type="Gene3D" id="1.10.10.10">
    <property type="entry name" value="Winged helix-like DNA-binding domain superfamily/Winged helix DNA-binding domain"/>
    <property type="match status" value="1"/>
</dbReference>
<dbReference type="InterPro" id="IPR011991">
    <property type="entry name" value="ArsR-like_HTH"/>
</dbReference>
<dbReference type="InterPro" id="IPR000835">
    <property type="entry name" value="HTH_MarR-typ"/>
</dbReference>
<dbReference type="PROSITE" id="PS50995">
    <property type="entry name" value="HTH_MARR_2"/>
    <property type="match status" value="1"/>
</dbReference>
<dbReference type="EMBL" id="JAKNGE010000043">
    <property type="protein sequence ID" value="MCG4748783.1"/>
    <property type="molecule type" value="Genomic_DNA"/>
</dbReference>
<organism evidence="5 6">
    <name type="scientific">Enterocloster aldenensis</name>
    <dbReference type="NCBI Taxonomy" id="358742"/>
    <lineage>
        <taxon>Bacteria</taxon>
        <taxon>Bacillati</taxon>
        <taxon>Bacillota</taxon>
        <taxon>Clostridia</taxon>
        <taxon>Lachnospirales</taxon>
        <taxon>Lachnospiraceae</taxon>
        <taxon>Enterocloster</taxon>
    </lineage>
</organism>
<dbReference type="SUPFAM" id="SSF46785">
    <property type="entry name" value="Winged helix' DNA-binding domain"/>
    <property type="match status" value="1"/>
</dbReference>
<dbReference type="Proteomes" id="UP001299608">
    <property type="component" value="Unassembled WGS sequence"/>
</dbReference>
<dbReference type="CDD" id="cd00090">
    <property type="entry name" value="HTH_ARSR"/>
    <property type="match status" value="1"/>
</dbReference>
<keyword evidence="2 5" id="KW-0238">DNA-binding</keyword>
<keyword evidence="3" id="KW-0804">Transcription</keyword>
<dbReference type="RefSeq" id="WP_117559141.1">
    <property type="nucleotide sequence ID" value="NZ_BAABZL010000001.1"/>
</dbReference>
<name>A0AAW5BXP3_9FIRM</name>
<dbReference type="GO" id="GO:0003700">
    <property type="term" value="F:DNA-binding transcription factor activity"/>
    <property type="evidence" value="ECO:0007669"/>
    <property type="project" value="InterPro"/>
</dbReference>
<feature type="domain" description="HTH marR-type" evidence="4">
    <location>
        <begin position="1"/>
        <end position="129"/>
    </location>
</feature>
<gene>
    <name evidence="5" type="ORF">L0N08_25540</name>
</gene>
<dbReference type="PANTHER" id="PTHR42756">
    <property type="entry name" value="TRANSCRIPTIONAL REGULATOR, MARR"/>
    <property type="match status" value="1"/>
</dbReference>
<protein>
    <submittedName>
        <fullName evidence="5">Winged helix DNA-binding protein</fullName>
    </submittedName>
</protein>
<dbReference type="Pfam" id="PF13463">
    <property type="entry name" value="HTH_27"/>
    <property type="match status" value="1"/>
</dbReference>
<dbReference type="GeneID" id="97207212"/>
<dbReference type="GO" id="GO:0003677">
    <property type="term" value="F:DNA binding"/>
    <property type="evidence" value="ECO:0007669"/>
    <property type="project" value="UniProtKB-KW"/>
</dbReference>
<reference evidence="5" key="1">
    <citation type="submission" date="2022-01" db="EMBL/GenBank/DDBJ databases">
        <title>Collection of gut derived symbiotic bacterial strains cultured from healthy donors.</title>
        <authorList>
            <person name="Lin H."/>
            <person name="Kohout C."/>
            <person name="Waligurski E."/>
            <person name="Pamer E.G."/>
        </authorList>
    </citation>
    <scope>NUCLEOTIDE SEQUENCE</scope>
    <source>
        <strain evidence="5">DFI.6.55</strain>
    </source>
</reference>
<dbReference type="PANTHER" id="PTHR42756:SF1">
    <property type="entry name" value="TRANSCRIPTIONAL REPRESSOR OF EMRAB OPERON"/>
    <property type="match status" value="1"/>
</dbReference>
<dbReference type="InterPro" id="IPR036390">
    <property type="entry name" value="WH_DNA-bd_sf"/>
</dbReference>
<comment type="caution">
    <text evidence="5">The sequence shown here is derived from an EMBL/GenBank/DDBJ whole genome shotgun (WGS) entry which is preliminary data.</text>
</comment>
<dbReference type="SMART" id="SM00347">
    <property type="entry name" value="HTH_MARR"/>
    <property type="match status" value="1"/>
</dbReference>
<evidence type="ECO:0000313" key="5">
    <source>
        <dbReference type="EMBL" id="MCG4748783.1"/>
    </source>
</evidence>
<sequence>MNQYIGIYRRCELLYIRSEFEKYALQPLEGKILYFLRKGCCTQEDVCIYFNMDKGRIARNLSELEEKGLVCRVVNESNKRQKLVSLTSQGRQVLSGIDRIFEEWDAVCFSGFTEQERCLYQDFVKRIAENAMEYRHSQINQKEGCTYDK</sequence>
<dbReference type="AlphaFoldDB" id="A0AAW5BXP3"/>
<evidence type="ECO:0000313" key="6">
    <source>
        <dbReference type="Proteomes" id="UP001299608"/>
    </source>
</evidence>
<evidence type="ECO:0000259" key="4">
    <source>
        <dbReference type="PROSITE" id="PS50995"/>
    </source>
</evidence>
<proteinExistence type="predicted"/>
<evidence type="ECO:0000256" key="3">
    <source>
        <dbReference type="ARBA" id="ARBA00023163"/>
    </source>
</evidence>
<keyword evidence="1" id="KW-0805">Transcription regulation</keyword>
<evidence type="ECO:0000256" key="1">
    <source>
        <dbReference type="ARBA" id="ARBA00023015"/>
    </source>
</evidence>
<dbReference type="PRINTS" id="PR00598">
    <property type="entry name" value="HTHMARR"/>
</dbReference>
<evidence type="ECO:0000256" key="2">
    <source>
        <dbReference type="ARBA" id="ARBA00023125"/>
    </source>
</evidence>
<accession>A0AAW5BXP3</accession>